<sequence>MTRGMPQLHARRMHTTMEKSLGRLGPAVVSTYLKDKHIDYLERHTSVTVDICPYCTSQELSNTPHSLYINKSYGSYECKRCHHIGSWHQIKKLSTRQHRNKIKGRKELAIPKTRRPVIADQHIAVEYSDVNVKETKQRLAAMYRDVPDTIPVTTETPNPAAKNAPGSAKQATKTIHGKGTPPPPPFVAPVKSKPNKPKIARGYMVLDRALRDRESAISLHTLQQFGVKLLVASTQDQSSPYSSLVKPADESPVQSRSPNSAIGPDEYVIGLSFPYYDLDMSANADATHKHTHIPAPIASAARGKAHERLILQRINTPVTATACQWKEVVSDKVNLVPAIPARRGLFGFNLVLKEQRDYERALFLGLDVSKFEGKHQDGLGPAVGDLDSGGVAKTAVEFDTENDTESDVEGDGVVHSTPSFDLNPQTVVVTADEWSAMAVYQAT</sequence>
<evidence type="ECO:0000313" key="2">
    <source>
        <dbReference type="EMBL" id="KNC74043.1"/>
    </source>
</evidence>
<proteinExistence type="predicted"/>
<dbReference type="GeneID" id="25913903"/>
<organism evidence="2 3">
    <name type="scientific">Sphaeroforma arctica JP610</name>
    <dbReference type="NCBI Taxonomy" id="667725"/>
    <lineage>
        <taxon>Eukaryota</taxon>
        <taxon>Ichthyosporea</taxon>
        <taxon>Ichthyophonida</taxon>
        <taxon>Sphaeroforma</taxon>
    </lineage>
</organism>
<evidence type="ECO:0000256" key="1">
    <source>
        <dbReference type="SAM" id="MobiDB-lite"/>
    </source>
</evidence>
<feature type="non-terminal residue" evidence="2">
    <location>
        <position position="443"/>
    </location>
</feature>
<accession>A0A0L0FDA1</accession>
<dbReference type="OrthoDB" id="275278at2759"/>
<dbReference type="Proteomes" id="UP000054560">
    <property type="component" value="Unassembled WGS sequence"/>
</dbReference>
<feature type="region of interest" description="Disordered" evidence="1">
    <location>
        <begin position="239"/>
        <end position="261"/>
    </location>
</feature>
<keyword evidence="3" id="KW-1185">Reference proteome</keyword>
<dbReference type="AlphaFoldDB" id="A0A0L0FDA1"/>
<reference evidence="2 3" key="1">
    <citation type="submission" date="2011-02" db="EMBL/GenBank/DDBJ databases">
        <title>The Genome Sequence of Sphaeroforma arctica JP610.</title>
        <authorList>
            <consortium name="The Broad Institute Genome Sequencing Platform"/>
            <person name="Russ C."/>
            <person name="Cuomo C."/>
            <person name="Young S.K."/>
            <person name="Zeng Q."/>
            <person name="Gargeya S."/>
            <person name="Alvarado L."/>
            <person name="Berlin A."/>
            <person name="Chapman S.B."/>
            <person name="Chen Z."/>
            <person name="Freedman E."/>
            <person name="Gellesch M."/>
            <person name="Goldberg J."/>
            <person name="Griggs A."/>
            <person name="Gujja S."/>
            <person name="Heilman E."/>
            <person name="Heiman D."/>
            <person name="Howarth C."/>
            <person name="Mehta T."/>
            <person name="Neiman D."/>
            <person name="Pearson M."/>
            <person name="Roberts A."/>
            <person name="Saif S."/>
            <person name="Shea T."/>
            <person name="Shenoy N."/>
            <person name="Sisk P."/>
            <person name="Stolte C."/>
            <person name="Sykes S."/>
            <person name="White J."/>
            <person name="Yandava C."/>
            <person name="Burger G."/>
            <person name="Gray M.W."/>
            <person name="Holland P.W.H."/>
            <person name="King N."/>
            <person name="Lang F.B.F."/>
            <person name="Roger A.J."/>
            <person name="Ruiz-Trillo I."/>
            <person name="Haas B."/>
            <person name="Nusbaum C."/>
            <person name="Birren B."/>
        </authorList>
    </citation>
    <scope>NUCLEOTIDE SEQUENCE [LARGE SCALE GENOMIC DNA]</scope>
    <source>
        <strain evidence="2 3">JP610</strain>
    </source>
</reference>
<dbReference type="EMBL" id="KQ244836">
    <property type="protein sequence ID" value="KNC74043.1"/>
    <property type="molecule type" value="Genomic_DNA"/>
</dbReference>
<gene>
    <name evidence="2" type="ORF">SARC_13399</name>
</gene>
<name>A0A0L0FDA1_9EUKA</name>
<dbReference type="RefSeq" id="XP_014147945.1">
    <property type="nucleotide sequence ID" value="XM_014292470.1"/>
</dbReference>
<protein>
    <submittedName>
        <fullName evidence="2">Uncharacterized protein</fullName>
    </submittedName>
</protein>
<evidence type="ECO:0000313" key="3">
    <source>
        <dbReference type="Proteomes" id="UP000054560"/>
    </source>
</evidence>
<feature type="region of interest" description="Disordered" evidence="1">
    <location>
        <begin position="150"/>
        <end position="194"/>
    </location>
</feature>